<keyword evidence="4" id="KW-1185">Reference proteome</keyword>
<dbReference type="GO" id="GO:0016740">
    <property type="term" value="F:transferase activity"/>
    <property type="evidence" value="ECO:0007669"/>
    <property type="project" value="UniProtKB-KW"/>
</dbReference>
<proteinExistence type="predicted"/>
<dbReference type="AlphaFoldDB" id="A0A558AAY6"/>
<name>A0A558AAY6_9PSEU</name>
<dbReference type="InterPro" id="IPR001173">
    <property type="entry name" value="Glyco_trans_2-like"/>
</dbReference>
<organism evidence="3 4">
    <name type="scientific">Amycolatopsis rhizosphaerae</name>
    <dbReference type="NCBI Taxonomy" id="2053003"/>
    <lineage>
        <taxon>Bacteria</taxon>
        <taxon>Bacillati</taxon>
        <taxon>Actinomycetota</taxon>
        <taxon>Actinomycetes</taxon>
        <taxon>Pseudonocardiales</taxon>
        <taxon>Pseudonocardiaceae</taxon>
        <taxon>Amycolatopsis</taxon>
    </lineage>
</organism>
<gene>
    <name evidence="3" type="ORF">FNH05_33960</name>
</gene>
<reference evidence="3 4" key="2">
    <citation type="submission" date="2019-08" db="EMBL/GenBank/DDBJ databases">
        <title>Amycolatopsis acidicola sp. nov., isolated from peat swamp forest soil.</title>
        <authorList>
            <person name="Srisuk N."/>
        </authorList>
    </citation>
    <scope>NUCLEOTIDE SEQUENCE [LARGE SCALE GENOMIC DNA]</scope>
    <source>
        <strain evidence="3 4">TBRC 6029</strain>
    </source>
</reference>
<protein>
    <submittedName>
        <fullName evidence="3">Glycosyltransferase</fullName>
    </submittedName>
</protein>
<dbReference type="Pfam" id="PF00535">
    <property type="entry name" value="Glycos_transf_2"/>
    <property type="match status" value="1"/>
</dbReference>
<dbReference type="PANTHER" id="PTHR43685:SF2">
    <property type="entry name" value="GLYCOSYLTRANSFERASE 2-LIKE DOMAIN-CONTAINING PROTEIN"/>
    <property type="match status" value="1"/>
</dbReference>
<feature type="region of interest" description="Disordered" evidence="1">
    <location>
        <begin position="1"/>
        <end position="42"/>
    </location>
</feature>
<dbReference type="SUPFAM" id="SSF53448">
    <property type="entry name" value="Nucleotide-diphospho-sugar transferases"/>
    <property type="match status" value="1"/>
</dbReference>
<dbReference type="InterPro" id="IPR050834">
    <property type="entry name" value="Glycosyltransf_2"/>
</dbReference>
<accession>A0A558AAY6</accession>
<sequence length="335" mass="36969">MAPLRCTGRVSAPAPLRSRGSGRHRPASGGHASRQARPERGSVVKGPEISVCVPAYQAERYLAETLRSVLAQTFRNFELVVLDNASTDGTAEILRGFDDPRLRVVRNSRVLPLAENWNRAVEVSTAPLVKLLCADDVLHPRCLERQYPVLAGDPGVALVASRRDLINEESRLISRNRGLRGLLGPHESQAVIRRIVRHGGNPIGEPAVTLFRRAQFDAVGGFDARWFFPMDLALWIRLLEHGDFHGLRESLAAFRVTRGSLSALGDESLYAEQRSLSAEIANGVEWDVSRVDRLMGAATAPAARLRRQALFLLARGQGRQSDLKGLRSRRNNSSR</sequence>
<evidence type="ECO:0000313" key="4">
    <source>
        <dbReference type="Proteomes" id="UP000320011"/>
    </source>
</evidence>
<evidence type="ECO:0000313" key="3">
    <source>
        <dbReference type="EMBL" id="TVT21426.1"/>
    </source>
</evidence>
<dbReference type="EMBL" id="VJWX01000601">
    <property type="protein sequence ID" value="TVT21426.1"/>
    <property type="molecule type" value="Genomic_DNA"/>
</dbReference>
<dbReference type="PANTHER" id="PTHR43685">
    <property type="entry name" value="GLYCOSYLTRANSFERASE"/>
    <property type="match status" value="1"/>
</dbReference>
<evidence type="ECO:0000259" key="2">
    <source>
        <dbReference type="Pfam" id="PF00535"/>
    </source>
</evidence>
<dbReference type="OrthoDB" id="3177103at2"/>
<dbReference type="GO" id="GO:0044010">
    <property type="term" value="P:single-species biofilm formation"/>
    <property type="evidence" value="ECO:0007669"/>
    <property type="project" value="TreeGrafter"/>
</dbReference>
<reference evidence="3 4" key="1">
    <citation type="submission" date="2019-07" db="EMBL/GenBank/DDBJ databases">
        <authorList>
            <person name="Duangmal K."/>
            <person name="Teo W.F.A."/>
        </authorList>
    </citation>
    <scope>NUCLEOTIDE SEQUENCE [LARGE SCALE GENOMIC DNA]</scope>
    <source>
        <strain evidence="3 4">TBRC 6029</strain>
    </source>
</reference>
<comment type="caution">
    <text evidence="3">The sequence shown here is derived from an EMBL/GenBank/DDBJ whole genome shotgun (WGS) entry which is preliminary data.</text>
</comment>
<feature type="domain" description="Glycosyltransferase 2-like" evidence="2">
    <location>
        <begin position="50"/>
        <end position="213"/>
    </location>
</feature>
<dbReference type="Gene3D" id="3.90.550.10">
    <property type="entry name" value="Spore Coat Polysaccharide Biosynthesis Protein SpsA, Chain A"/>
    <property type="match status" value="1"/>
</dbReference>
<evidence type="ECO:0000256" key="1">
    <source>
        <dbReference type="SAM" id="MobiDB-lite"/>
    </source>
</evidence>
<dbReference type="Proteomes" id="UP000320011">
    <property type="component" value="Unassembled WGS sequence"/>
</dbReference>
<dbReference type="InterPro" id="IPR029044">
    <property type="entry name" value="Nucleotide-diphossugar_trans"/>
</dbReference>
<keyword evidence="3" id="KW-0808">Transferase</keyword>